<name>A0AAJ5W3C4_9MICO</name>
<dbReference type="Gene3D" id="2.40.50.100">
    <property type="match status" value="1"/>
</dbReference>
<dbReference type="InterPro" id="IPR036625">
    <property type="entry name" value="E3-bd_dom_sf"/>
</dbReference>
<dbReference type="EC" id="2.3.1.-" evidence="4"/>
<keyword evidence="3 4" id="KW-0450">Lipoyl</keyword>
<protein>
    <recommendedName>
        <fullName evidence="4">Dihydrolipoamide acetyltransferase component of pyruvate dehydrogenase complex</fullName>
        <ecNumber evidence="4">2.3.1.-</ecNumber>
    </recommendedName>
</protein>
<dbReference type="InterPro" id="IPR011053">
    <property type="entry name" value="Single_hybrid_motif"/>
</dbReference>
<dbReference type="AlphaFoldDB" id="A0AAJ5W3C4"/>
<comment type="cofactor">
    <cofactor evidence="1 4">
        <name>(R)-lipoate</name>
        <dbReference type="ChEBI" id="CHEBI:83088"/>
    </cofactor>
</comment>
<reference evidence="8" key="1">
    <citation type="submission" date="2023-03" db="EMBL/GenBank/DDBJ databases">
        <title>Andean soil-derived lignocellulolytic bacterial consortium as a source of novel taxa and putative plastic-active enzymes.</title>
        <authorList>
            <person name="Diaz-Garcia L."/>
            <person name="Chuvochina M."/>
            <person name="Feuerriegel G."/>
            <person name="Bunk B."/>
            <person name="Sproer C."/>
            <person name="Streit W.R."/>
            <person name="Rodriguez L.M."/>
            <person name="Overmann J."/>
            <person name="Jimenez D.J."/>
        </authorList>
    </citation>
    <scope>NUCLEOTIDE SEQUENCE</scope>
    <source>
        <strain evidence="8">MAG 4610</strain>
    </source>
</reference>
<dbReference type="SUPFAM" id="SSF52777">
    <property type="entry name" value="CoA-dependent acyltransferases"/>
    <property type="match status" value="1"/>
</dbReference>
<keyword evidence="4" id="KW-0808">Transferase</keyword>
<dbReference type="EMBL" id="CP119321">
    <property type="protein sequence ID" value="WEK14967.1"/>
    <property type="molecule type" value="Genomic_DNA"/>
</dbReference>
<dbReference type="InterPro" id="IPR000089">
    <property type="entry name" value="Biotin_lipoyl"/>
</dbReference>
<feature type="compositionally biased region" description="Pro residues" evidence="5">
    <location>
        <begin position="96"/>
        <end position="106"/>
    </location>
</feature>
<dbReference type="PROSITE" id="PS50968">
    <property type="entry name" value="BIOTINYL_LIPOYL"/>
    <property type="match status" value="1"/>
</dbReference>
<gene>
    <name evidence="8" type="ORF">P0Y48_07205</name>
</gene>
<dbReference type="Gene3D" id="3.30.559.10">
    <property type="entry name" value="Chloramphenicol acetyltransferase-like domain"/>
    <property type="match status" value="1"/>
</dbReference>
<dbReference type="InterPro" id="IPR001078">
    <property type="entry name" value="2-oxoacid_DH_actylTfrase"/>
</dbReference>
<feature type="domain" description="Lipoyl-binding" evidence="6">
    <location>
        <begin position="2"/>
        <end position="77"/>
    </location>
</feature>
<dbReference type="InterPro" id="IPR023213">
    <property type="entry name" value="CAT-like_dom_sf"/>
</dbReference>
<evidence type="ECO:0000256" key="3">
    <source>
        <dbReference type="ARBA" id="ARBA00022823"/>
    </source>
</evidence>
<feature type="region of interest" description="Disordered" evidence="5">
    <location>
        <begin position="88"/>
        <end position="159"/>
    </location>
</feature>
<evidence type="ECO:0000313" key="8">
    <source>
        <dbReference type="EMBL" id="WEK14967.1"/>
    </source>
</evidence>
<dbReference type="Pfam" id="PF02817">
    <property type="entry name" value="E3_binding"/>
    <property type="match status" value="1"/>
</dbReference>
<evidence type="ECO:0000256" key="1">
    <source>
        <dbReference type="ARBA" id="ARBA00001938"/>
    </source>
</evidence>
<dbReference type="InterPro" id="IPR045257">
    <property type="entry name" value="E2/Pdx1"/>
</dbReference>
<organism evidence="8 9">
    <name type="scientific">Candidatus Microbacterium phytovorans</name>
    <dbReference type="NCBI Taxonomy" id="3121374"/>
    <lineage>
        <taxon>Bacteria</taxon>
        <taxon>Bacillati</taxon>
        <taxon>Actinomycetota</taxon>
        <taxon>Actinomycetes</taxon>
        <taxon>Micrococcales</taxon>
        <taxon>Microbacteriaceae</taxon>
        <taxon>Microbacterium</taxon>
    </lineage>
</organism>
<accession>A0AAJ5W3C4</accession>
<dbReference type="GO" id="GO:0006086">
    <property type="term" value="P:pyruvate decarboxylation to acetyl-CoA"/>
    <property type="evidence" value="ECO:0007669"/>
    <property type="project" value="InterPro"/>
</dbReference>
<dbReference type="GO" id="GO:0016746">
    <property type="term" value="F:acyltransferase activity"/>
    <property type="evidence" value="ECO:0007669"/>
    <property type="project" value="UniProtKB-KW"/>
</dbReference>
<evidence type="ECO:0000256" key="4">
    <source>
        <dbReference type="RuleBase" id="RU003423"/>
    </source>
</evidence>
<dbReference type="Gene3D" id="4.10.320.10">
    <property type="entry name" value="E3-binding domain"/>
    <property type="match status" value="1"/>
</dbReference>
<keyword evidence="4" id="KW-0012">Acyltransferase</keyword>
<evidence type="ECO:0000313" key="9">
    <source>
        <dbReference type="Proteomes" id="UP001213972"/>
    </source>
</evidence>
<feature type="region of interest" description="Disordered" evidence="5">
    <location>
        <begin position="199"/>
        <end position="232"/>
    </location>
</feature>
<dbReference type="GO" id="GO:0045254">
    <property type="term" value="C:pyruvate dehydrogenase complex"/>
    <property type="evidence" value="ECO:0007669"/>
    <property type="project" value="InterPro"/>
</dbReference>
<proteinExistence type="inferred from homology"/>
<comment type="similarity">
    <text evidence="2 4">Belongs to the 2-oxoacid dehydrogenase family.</text>
</comment>
<dbReference type="PANTHER" id="PTHR23151:SF90">
    <property type="entry name" value="DIHYDROLIPOYLLYSINE-RESIDUE ACETYLTRANSFERASE COMPONENT OF PYRUVATE DEHYDROGENASE COMPLEX, MITOCHONDRIAL-RELATED"/>
    <property type="match status" value="1"/>
</dbReference>
<feature type="compositionally biased region" description="Low complexity" evidence="5">
    <location>
        <begin position="199"/>
        <end position="227"/>
    </location>
</feature>
<dbReference type="SUPFAM" id="SSF47005">
    <property type="entry name" value="Peripheral subunit-binding domain of 2-oxo acid dehydrogenase complex"/>
    <property type="match status" value="1"/>
</dbReference>
<sequence>MAAVVRMPALAAGATEAAVQSWLVAVGDRVEAGQEIVEIETEKAVVEYESEEAGVVAAILVDAGAAAAVGSPILVLAGEGQSAEAALAEAGVDASPPAPAAAPAPTVPATDEAAAAPGATASVPAATESSEDGQVAPPPPVVPPTDAEPASGPVATERRFASPLVRKLARERGVDLASVSGSGPNGRIVRRDLDALPASAPAAAATPPTAPAAPSTPASVSPASPAAFTDVPHTGMRRAIARRLTESTTTVPHFFLSADCRVDEVLALRARINERGDVKVSVNDFVLKAVAAAMLDVPEANAIWTDDATRRFAGVDIGVAVSIPGGLVTPVVRGVQDLSLGSVSRAVRDLAERARAGRIKQQELEGGSFAVSNLGMYGTSRFSAIINPPHSGILAVGAAERRPVVGDDGELTVATVMTVTLSADHRVLDGALAAQWLAAFTDRIQNPLSLLV</sequence>
<dbReference type="PANTHER" id="PTHR23151">
    <property type="entry name" value="DIHYDROLIPOAMIDE ACETYL/SUCCINYL-TRANSFERASE-RELATED"/>
    <property type="match status" value="1"/>
</dbReference>
<evidence type="ECO:0000259" key="6">
    <source>
        <dbReference type="PROSITE" id="PS50968"/>
    </source>
</evidence>
<feature type="domain" description="Peripheral subunit-binding (PSBD)" evidence="7">
    <location>
        <begin position="160"/>
        <end position="197"/>
    </location>
</feature>
<dbReference type="PROSITE" id="PS51826">
    <property type="entry name" value="PSBD"/>
    <property type="match status" value="1"/>
</dbReference>
<dbReference type="Pfam" id="PF00198">
    <property type="entry name" value="2-oxoacid_dh"/>
    <property type="match status" value="1"/>
</dbReference>
<evidence type="ECO:0000256" key="2">
    <source>
        <dbReference type="ARBA" id="ARBA00007317"/>
    </source>
</evidence>
<dbReference type="Pfam" id="PF00364">
    <property type="entry name" value="Biotin_lipoyl"/>
    <property type="match status" value="1"/>
</dbReference>
<dbReference type="InterPro" id="IPR004167">
    <property type="entry name" value="PSBD"/>
</dbReference>
<evidence type="ECO:0000256" key="5">
    <source>
        <dbReference type="SAM" id="MobiDB-lite"/>
    </source>
</evidence>
<feature type="compositionally biased region" description="Low complexity" evidence="5">
    <location>
        <begin position="107"/>
        <end position="127"/>
    </location>
</feature>
<evidence type="ECO:0000259" key="7">
    <source>
        <dbReference type="PROSITE" id="PS51826"/>
    </source>
</evidence>
<dbReference type="CDD" id="cd06849">
    <property type="entry name" value="lipoyl_domain"/>
    <property type="match status" value="1"/>
</dbReference>
<dbReference type="Proteomes" id="UP001213972">
    <property type="component" value="Chromosome"/>
</dbReference>
<dbReference type="SUPFAM" id="SSF51230">
    <property type="entry name" value="Single hybrid motif"/>
    <property type="match status" value="1"/>
</dbReference>